<dbReference type="Pfam" id="PF00668">
    <property type="entry name" value="Condensation"/>
    <property type="match status" value="1"/>
</dbReference>
<accession>A0ABV4Q4V6</accession>
<evidence type="ECO:0000313" key="3">
    <source>
        <dbReference type="Proteomes" id="UP001569963"/>
    </source>
</evidence>
<organism evidence="2 3">
    <name type="scientific">Actinomadura monticuli</name>
    <dbReference type="NCBI Taxonomy" id="3097367"/>
    <lineage>
        <taxon>Bacteria</taxon>
        <taxon>Bacillati</taxon>
        <taxon>Actinomycetota</taxon>
        <taxon>Actinomycetes</taxon>
        <taxon>Streptosporangiales</taxon>
        <taxon>Thermomonosporaceae</taxon>
        <taxon>Actinomadura</taxon>
    </lineage>
</organism>
<keyword evidence="3" id="KW-1185">Reference proteome</keyword>
<dbReference type="InterPro" id="IPR001242">
    <property type="entry name" value="Condensation_dom"/>
</dbReference>
<dbReference type="SUPFAM" id="SSF52777">
    <property type="entry name" value="CoA-dependent acyltransferases"/>
    <property type="match status" value="2"/>
</dbReference>
<evidence type="ECO:0000259" key="1">
    <source>
        <dbReference type="Pfam" id="PF00668"/>
    </source>
</evidence>
<dbReference type="Proteomes" id="UP001569963">
    <property type="component" value="Unassembled WGS sequence"/>
</dbReference>
<gene>
    <name evidence="2" type="ORF">SM611_04555</name>
</gene>
<proteinExistence type="predicted"/>
<name>A0ABV4Q4V6_9ACTN</name>
<comment type="caution">
    <text evidence="2">The sequence shown here is derived from an EMBL/GenBank/DDBJ whole genome shotgun (WGS) entry which is preliminary data.</text>
</comment>
<dbReference type="Gene3D" id="3.30.559.30">
    <property type="entry name" value="Nonribosomal peptide synthetase, condensation domain"/>
    <property type="match status" value="1"/>
</dbReference>
<dbReference type="InterPro" id="IPR023213">
    <property type="entry name" value="CAT-like_dom_sf"/>
</dbReference>
<reference evidence="2 3" key="1">
    <citation type="submission" date="2023-11" db="EMBL/GenBank/DDBJ databases">
        <title>Actinomadura monticuli sp. nov., isolated from volcanic ash.</title>
        <authorList>
            <person name="Lee S.D."/>
            <person name="Yang H."/>
            <person name="Kim I.S."/>
        </authorList>
    </citation>
    <scope>NUCLEOTIDE SEQUENCE [LARGE SCALE GENOMIC DNA]</scope>
    <source>
        <strain evidence="2 3">DLS-62</strain>
    </source>
</reference>
<protein>
    <submittedName>
        <fullName evidence="2">Condensation domain-containing protein</fullName>
    </submittedName>
</protein>
<dbReference type="Gene3D" id="3.30.559.10">
    <property type="entry name" value="Chloramphenicol acetyltransferase-like domain"/>
    <property type="match status" value="1"/>
</dbReference>
<dbReference type="RefSeq" id="WP_371948010.1">
    <property type="nucleotide sequence ID" value="NZ_JAXCEI010000002.1"/>
</dbReference>
<evidence type="ECO:0000313" key="2">
    <source>
        <dbReference type="EMBL" id="MFA1538192.1"/>
    </source>
</evidence>
<dbReference type="EMBL" id="JAXCEI010000002">
    <property type="protein sequence ID" value="MFA1538192.1"/>
    <property type="molecule type" value="Genomic_DNA"/>
</dbReference>
<feature type="domain" description="Condensation" evidence="1">
    <location>
        <begin position="62"/>
        <end position="379"/>
    </location>
</feature>
<sequence length="456" mass="50276">MNPAPGRVVLLHPTAGTRDAVAAAPAHPVPPSYQQETYLRRAFALHSDGKRAARWFVGKFDVPGPIEARSFAAAIERFAARHAELRSGFRATGDQIERYVVDAQDVRFDSSESGMVTDPAELLAALVDHFGDAAEPVVWPSCAFAAISRQDRSTVFIAFDHIHIDRYTVALALDEIRAMYLANVDGRDLPLPRARDFLEFCAAERRASADPANSAELHEVAAQWRNFVKAGGDALPRFPLDVGSEPDTSYPMTYDDFCELDAETTDSFERLCRRHGGNLYSGLLAALGLAANRVAGQSVFRAMEPRQVRRDPAEHAFGWYASTSFVMFDVIDKIDGFGSGFRETLAAARAATRAAGTRMDVPFDRVVRELVPPFESDRSFWVNYIDNTRLPGSEHFAEWDVCFVTNERRGDTVDFYLLRTHAGLTVRVRYPATGIAGDVIASYVDTVTGVITEASG</sequence>